<keyword evidence="1" id="KW-1133">Transmembrane helix</keyword>
<dbReference type="SUPFAM" id="SSF82693">
    <property type="entry name" value="Multidrug efflux transporter AcrB pore domain, PN1, PN2, PC1 and PC2 subdomains"/>
    <property type="match status" value="2"/>
</dbReference>
<dbReference type="SUPFAM" id="SSF82714">
    <property type="entry name" value="Multidrug efflux transporter AcrB TolC docking domain, DN and DC subdomains"/>
    <property type="match status" value="2"/>
</dbReference>
<comment type="caution">
    <text evidence="2">The sequence shown here is derived from an EMBL/GenBank/DDBJ whole genome shotgun (WGS) entry which is preliminary data.</text>
</comment>
<dbReference type="Gene3D" id="3.30.70.1430">
    <property type="entry name" value="Multidrug efflux transporter AcrB pore domain"/>
    <property type="match status" value="2"/>
</dbReference>
<feature type="transmembrane region" description="Helical" evidence="1">
    <location>
        <begin position="996"/>
        <end position="1019"/>
    </location>
</feature>
<dbReference type="InterPro" id="IPR027463">
    <property type="entry name" value="AcrB_DN_DC_subdom"/>
</dbReference>
<dbReference type="EMBL" id="JABAIL010000003">
    <property type="protein sequence ID" value="NLR91564.1"/>
    <property type="molecule type" value="Genomic_DNA"/>
</dbReference>
<name>A0A7X8XVT1_9BACT</name>
<dbReference type="AlphaFoldDB" id="A0A7X8XVT1"/>
<evidence type="ECO:0000256" key="1">
    <source>
        <dbReference type="SAM" id="Phobius"/>
    </source>
</evidence>
<evidence type="ECO:0000313" key="2">
    <source>
        <dbReference type="EMBL" id="NLR91564.1"/>
    </source>
</evidence>
<dbReference type="SUPFAM" id="SSF82866">
    <property type="entry name" value="Multidrug efflux transporter AcrB transmembrane domain"/>
    <property type="match status" value="2"/>
</dbReference>
<feature type="transmembrane region" description="Helical" evidence="1">
    <location>
        <begin position="924"/>
        <end position="944"/>
    </location>
</feature>
<feature type="transmembrane region" description="Helical" evidence="1">
    <location>
        <begin position="12"/>
        <end position="29"/>
    </location>
</feature>
<feature type="transmembrane region" description="Helical" evidence="1">
    <location>
        <begin position="524"/>
        <end position="542"/>
    </location>
</feature>
<dbReference type="Gene3D" id="3.30.70.1440">
    <property type="entry name" value="Multidrug efflux transporter AcrB pore domain"/>
    <property type="match status" value="1"/>
</dbReference>
<feature type="transmembrane region" description="Helical" evidence="1">
    <location>
        <begin position="358"/>
        <end position="379"/>
    </location>
</feature>
<feature type="transmembrane region" description="Helical" evidence="1">
    <location>
        <begin position="435"/>
        <end position="454"/>
    </location>
</feature>
<feature type="transmembrane region" description="Helical" evidence="1">
    <location>
        <begin position="871"/>
        <end position="888"/>
    </location>
</feature>
<proteinExistence type="predicted"/>
<dbReference type="PRINTS" id="PR00702">
    <property type="entry name" value="ACRIFLAVINRP"/>
</dbReference>
<reference evidence="2 3" key="1">
    <citation type="submission" date="2020-04" db="EMBL/GenBank/DDBJ databases">
        <title>Flammeovirga sp. SR4, a novel species isolated from seawater.</title>
        <authorList>
            <person name="Wang X."/>
        </authorList>
    </citation>
    <scope>NUCLEOTIDE SEQUENCE [LARGE SCALE GENOMIC DNA]</scope>
    <source>
        <strain evidence="2 3">SR4</strain>
    </source>
</reference>
<dbReference type="RefSeq" id="WP_168882282.1">
    <property type="nucleotide sequence ID" value="NZ_JABAIL010000003.1"/>
</dbReference>
<keyword evidence="3" id="KW-1185">Reference proteome</keyword>
<accession>A0A7X8XVT1</accession>
<organism evidence="2 3">
    <name type="scientific">Flammeovirga agarivorans</name>
    <dbReference type="NCBI Taxonomy" id="2726742"/>
    <lineage>
        <taxon>Bacteria</taxon>
        <taxon>Pseudomonadati</taxon>
        <taxon>Bacteroidota</taxon>
        <taxon>Cytophagia</taxon>
        <taxon>Cytophagales</taxon>
        <taxon>Flammeovirgaceae</taxon>
        <taxon>Flammeovirga</taxon>
    </lineage>
</organism>
<sequence>MKLIEGSLNKPITVMVGVIGIAIFSFLAIRNMKIDIFPTFGSPTIYVAQPYGGLSPDQMESFVTNYYEYHFLYVTGVKKVESKSVQGNALIKIEFHEGTDMSQAAAEVVGYVNRSRAFMPPGTVPPFITRFDAGSVPVGQLVFSSDTRTLGEIADLALFKVRPMFSTLPGVSAPPPFGGSSKTVIVKVDPEKVKRYNYTPEEIVTALSKSNTISPAGNIGIGDEMKITPQNTVIEDIDDFGKIPLSFRDGANVYLNDIANVSIGADITTGYALVDGARSVYIPVTKRADASTWEVVQNVKKSLPEMQAAVPSDIKVSYEFDQSGYVINSLKSVMVEGGIGALLTGLMVMLFLGDRRGALIVVLTIPIAILSSVICLNMIGQTINIMTLGGLALSVGMLVDEATVTIENIHRHLEMGKTKAAAVLEGCREIVTPKLLILFSILAVFAPALFMSGVPKGMFMPMALAVGFSMIASFLLSMTFVPVMAVWLMKKFDPSPHESKYFDRFKLAYLGMINSMKSSSGKYVTSYFIVAAGIIGIGFYVIGLDIFPKVDAGQAQVRLRLKTGTRVERTEEATKDLLSITKEIVGEENVDITSAFIGTQPSSFPVNLIHLWTSGPHESVVKINLKKEAGYPIEDFKEALREKFLKAYPEAKLSFEPGDLVDQVMNLGATNPLEVAILGKDLNTSMKVAEQLEAQMQQIDYYRDVQITTPLDYPGIKIDIDRIKAGKLGLTVVEISKSMVTATSSSRFTQPNYWRDPNSGVAYQVQVEYPQYDMNSPEDIESVPVANKDGKKIFLRDVASWKNVETPAEYDRLNQQRFITITANIHEKDLGTAIKDLDRSIQALGDLPSGIKIIKRGQSDLLDLTLGELELGLGIAIAVIFLMLAASFQSFKISMTTLSILPMVVGGSLVFLILTGHTLNIQSYMGMIMAVGVAVSNAVLFITNAEEERKAGNTKAFITAAENRLRPILMTGLAMMVGMLPMALGMGEGGDQIAPLGVAVIGGLAASMFSILVILPLLYQNFVGGNNFKSESLNPEDKNSKYFIATNG</sequence>
<dbReference type="Gene3D" id="3.30.70.1320">
    <property type="entry name" value="Multidrug efflux transporter AcrB pore domain like"/>
    <property type="match status" value="1"/>
</dbReference>
<dbReference type="Pfam" id="PF00873">
    <property type="entry name" value="ACR_tran"/>
    <property type="match status" value="1"/>
</dbReference>
<protein>
    <submittedName>
        <fullName evidence="2">Efflux RND transporter permease subunit</fullName>
    </submittedName>
</protein>
<keyword evidence="1" id="KW-0812">Transmembrane</keyword>
<dbReference type="Proteomes" id="UP000585050">
    <property type="component" value="Unassembled WGS sequence"/>
</dbReference>
<feature type="transmembrane region" description="Helical" evidence="1">
    <location>
        <begin position="965"/>
        <end position="984"/>
    </location>
</feature>
<dbReference type="GO" id="GO:0005886">
    <property type="term" value="C:plasma membrane"/>
    <property type="evidence" value="ECO:0007669"/>
    <property type="project" value="TreeGrafter"/>
</dbReference>
<evidence type="ECO:0000313" key="3">
    <source>
        <dbReference type="Proteomes" id="UP000585050"/>
    </source>
</evidence>
<dbReference type="PANTHER" id="PTHR32063:SF8">
    <property type="entry name" value="CATION EFFLUX PROTEIN"/>
    <property type="match status" value="1"/>
</dbReference>
<feature type="transmembrane region" description="Helical" evidence="1">
    <location>
        <begin position="900"/>
        <end position="918"/>
    </location>
</feature>
<dbReference type="Gene3D" id="1.20.1640.10">
    <property type="entry name" value="Multidrug efflux transporter AcrB transmembrane domain"/>
    <property type="match status" value="2"/>
</dbReference>
<dbReference type="PANTHER" id="PTHR32063">
    <property type="match status" value="1"/>
</dbReference>
<keyword evidence="1" id="KW-0472">Membrane</keyword>
<dbReference type="Gene3D" id="3.30.2090.10">
    <property type="entry name" value="Multidrug efflux transporter AcrB TolC docking domain, DN and DC subdomains"/>
    <property type="match status" value="2"/>
</dbReference>
<dbReference type="InterPro" id="IPR001036">
    <property type="entry name" value="Acrflvin-R"/>
</dbReference>
<gene>
    <name evidence="2" type="ORF">HGP29_10125</name>
</gene>
<feature type="transmembrane region" description="Helical" evidence="1">
    <location>
        <begin position="466"/>
        <end position="489"/>
    </location>
</feature>
<dbReference type="GO" id="GO:0042910">
    <property type="term" value="F:xenobiotic transmembrane transporter activity"/>
    <property type="evidence" value="ECO:0007669"/>
    <property type="project" value="TreeGrafter"/>
</dbReference>